<comment type="similarity">
    <text evidence="4">Belongs to the TMTC family.</text>
</comment>
<evidence type="ECO:0000256" key="19">
    <source>
        <dbReference type="SAM" id="MobiDB-lite"/>
    </source>
</evidence>
<keyword evidence="23" id="KW-1185">Reference proteome</keyword>
<dbReference type="FunFam" id="1.25.40.10:FF:000526">
    <property type="entry name" value="Transmembrane and tetratricopeptide repeat-containing 1"/>
    <property type="match status" value="1"/>
</dbReference>
<dbReference type="GO" id="GO:0016020">
    <property type="term" value="C:membrane"/>
    <property type="evidence" value="ECO:0007669"/>
    <property type="project" value="UniProtKB-SubCell"/>
</dbReference>
<feature type="compositionally biased region" description="Polar residues" evidence="19">
    <location>
        <begin position="218"/>
        <end position="242"/>
    </location>
</feature>
<evidence type="ECO:0000313" key="23">
    <source>
        <dbReference type="Proteomes" id="UP000011518"/>
    </source>
</evidence>
<evidence type="ECO:0000256" key="15">
    <source>
        <dbReference type="ARBA" id="ARBA00067884"/>
    </source>
</evidence>
<evidence type="ECO:0000256" key="13">
    <source>
        <dbReference type="ARBA" id="ARBA00038706"/>
    </source>
</evidence>
<gene>
    <name evidence="22" type="ORF">TREES_T100009618</name>
</gene>
<dbReference type="PROSITE" id="PS50293">
    <property type="entry name" value="TPR_REGION"/>
    <property type="match status" value="1"/>
</dbReference>
<dbReference type="UniPathway" id="UPA00378"/>
<evidence type="ECO:0000259" key="21">
    <source>
        <dbReference type="Pfam" id="PF08409"/>
    </source>
</evidence>
<evidence type="ECO:0000256" key="3">
    <source>
        <dbReference type="ARBA" id="ARBA00004922"/>
    </source>
</evidence>
<dbReference type="Proteomes" id="UP000011518">
    <property type="component" value="Unassembled WGS sequence"/>
</dbReference>
<evidence type="ECO:0000256" key="4">
    <source>
        <dbReference type="ARBA" id="ARBA00007882"/>
    </source>
</evidence>
<dbReference type="InterPro" id="IPR013618">
    <property type="entry name" value="TMTC_DUF1736"/>
</dbReference>
<comment type="pathway">
    <text evidence="3">Protein modification; protein glycosylation.</text>
</comment>
<dbReference type="EC" id="2.4.1.109" evidence="5"/>
<feature type="transmembrane region" description="Helical" evidence="20">
    <location>
        <begin position="328"/>
        <end position="349"/>
    </location>
</feature>
<dbReference type="GO" id="GO:0005783">
    <property type="term" value="C:endoplasmic reticulum"/>
    <property type="evidence" value="ECO:0007669"/>
    <property type="project" value="UniProtKB-SubCell"/>
</dbReference>
<feature type="region of interest" description="Disordered" evidence="19">
    <location>
        <begin position="218"/>
        <end position="254"/>
    </location>
</feature>
<keyword evidence="12 20" id="KW-0472">Membrane</keyword>
<evidence type="ECO:0000256" key="2">
    <source>
        <dbReference type="ARBA" id="ARBA00004240"/>
    </source>
</evidence>
<dbReference type="GO" id="GO:0004169">
    <property type="term" value="F:dolichyl-phosphate-mannose-protein mannosyltransferase activity"/>
    <property type="evidence" value="ECO:0007669"/>
    <property type="project" value="UniProtKB-EC"/>
</dbReference>
<comment type="subcellular location">
    <subcellularLocation>
        <location evidence="2">Endoplasmic reticulum</location>
    </subcellularLocation>
    <subcellularLocation>
        <location evidence="1">Membrane</location>
        <topology evidence="1">Multi-pass membrane protein</topology>
    </subcellularLocation>
</comment>
<feature type="repeat" description="TPR" evidence="18">
    <location>
        <begin position="763"/>
        <end position="796"/>
    </location>
</feature>
<feature type="domain" description="DUF1736" evidence="21">
    <location>
        <begin position="284"/>
        <end position="338"/>
    </location>
</feature>
<feature type="transmembrane region" description="Helical" evidence="20">
    <location>
        <begin position="386"/>
        <end position="405"/>
    </location>
</feature>
<keyword evidence="7 20" id="KW-0812">Transmembrane</keyword>
<evidence type="ECO:0000256" key="11">
    <source>
        <dbReference type="ARBA" id="ARBA00022989"/>
    </source>
</evidence>
<name>L9LC64_TUPCH</name>
<keyword evidence="9 18" id="KW-0802">TPR repeat</keyword>
<evidence type="ECO:0000256" key="14">
    <source>
        <dbReference type="ARBA" id="ARBA00058772"/>
    </source>
</evidence>
<evidence type="ECO:0000256" key="7">
    <source>
        <dbReference type="ARBA" id="ARBA00022692"/>
    </source>
</evidence>
<dbReference type="SUPFAM" id="SSF48452">
    <property type="entry name" value="TPR-like"/>
    <property type="match status" value="2"/>
</dbReference>
<feature type="repeat" description="TPR" evidence="18">
    <location>
        <begin position="725"/>
        <end position="758"/>
    </location>
</feature>
<dbReference type="FunCoup" id="L9LC64">
    <property type="interactions" value="32"/>
</dbReference>
<evidence type="ECO:0000256" key="10">
    <source>
        <dbReference type="ARBA" id="ARBA00022824"/>
    </source>
</evidence>
<dbReference type="InterPro" id="IPR052943">
    <property type="entry name" value="TMTC_O-mannosyl-trnsfr"/>
</dbReference>
<feature type="transmembrane region" description="Helical" evidence="20">
    <location>
        <begin position="115"/>
        <end position="131"/>
    </location>
</feature>
<dbReference type="eggNOG" id="KOG1124">
    <property type="taxonomic scope" value="Eukaryota"/>
</dbReference>
<dbReference type="PANTHER" id="PTHR44809">
    <property type="match status" value="1"/>
</dbReference>
<evidence type="ECO:0000256" key="18">
    <source>
        <dbReference type="PROSITE-ProRule" id="PRU00339"/>
    </source>
</evidence>
<evidence type="ECO:0000256" key="12">
    <source>
        <dbReference type="ARBA" id="ARBA00023136"/>
    </source>
</evidence>
<protein>
    <recommendedName>
        <fullName evidence="15">Protein O-mannosyl-transferase TMTC1</fullName>
        <ecNumber evidence="5">2.4.1.109</ecNumber>
    </recommendedName>
    <alternativeName>
        <fullName evidence="17">Transmembrane O-mannosyltransferase targeting cadherins 1</fullName>
    </alternativeName>
    <alternativeName>
        <fullName evidence="16">Transmembrane and tetratricopeptide repeat-containing 1</fullName>
    </alternativeName>
</protein>
<feature type="transmembrane region" description="Helical" evidence="20">
    <location>
        <begin position="85"/>
        <end position="103"/>
    </location>
</feature>
<dbReference type="Gene3D" id="1.25.40.10">
    <property type="entry name" value="Tetratricopeptide repeat domain"/>
    <property type="match status" value="4"/>
</dbReference>
<dbReference type="Pfam" id="PF13424">
    <property type="entry name" value="TPR_12"/>
    <property type="match status" value="1"/>
</dbReference>
<evidence type="ECO:0000256" key="9">
    <source>
        <dbReference type="ARBA" id="ARBA00022803"/>
    </source>
</evidence>
<dbReference type="InterPro" id="IPR019734">
    <property type="entry name" value="TPR_rpt"/>
</dbReference>
<evidence type="ECO:0000256" key="16">
    <source>
        <dbReference type="ARBA" id="ARBA00075258"/>
    </source>
</evidence>
<feature type="transmembrane region" description="Helical" evidence="20">
    <location>
        <begin position="361"/>
        <end position="380"/>
    </location>
</feature>
<feature type="repeat" description="TPR" evidence="18">
    <location>
        <begin position="457"/>
        <end position="490"/>
    </location>
</feature>
<feature type="transmembrane region" description="Helical" evidence="20">
    <location>
        <begin position="288"/>
        <end position="308"/>
    </location>
</feature>
<evidence type="ECO:0000256" key="6">
    <source>
        <dbReference type="ARBA" id="ARBA00022679"/>
    </source>
</evidence>
<evidence type="ECO:0000256" key="17">
    <source>
        <dbReference type="ARBA" id="ARBA00078080"/>
    </source>
</evidence>
<feature type="repeat" description="TPR" evidence="18">
    <location>
        <begin position="522"/>
        <end position="555"/>
    </location>
</feature>
<evidence type="ECO:0000256" key="5">
    <source>
        <dbReference type="ARBA" id="ARBA00012839"/>
    </source>
</evidence>
<reference evidence="23" key="1">
    <citation type="submission" date="2012-07" db="EMBL/GenBank/DDBJ databases">
        <title>Genome of the Chinese tree shrew, a rising model animal genetically related to primates.</title>
        <authorList>
            <person name="Zhang G."/>
            <person name="Fan Y."/>
            <person name="Yao Y."/>
            <person name="Huang Z."/>
        </authorList>
    </citation>
    <scope>NUCLEOTIDE SEQUENCE [LARGE SCALE GENOMIC DNA]</scope>
</reference>
<dbReference type="FunFam" id="1.25.40.10:FF:000313">
    <property type="entry name" value="Transmembrane and tetratricopeptide repeat containing 1"/>
    <property type="match status" value="1"/>
</dbReference>
<evidence type="ECO:0000256" key="8">
    <source>
        <dbReference type="ARBA" id="ARBA00022737"/>
    </source>
</evidence>
<dbReference type="FunFam" id="1.25.40.10:FF:000165">
    <property type="entry name" value="Transmembrane and tetratricopeptide repeat containing 1"/>
    <property type="match status" value="1"/>
</dbReference>
<dbReference type="InParanoid" id="L9LC64"/>
<dbReference type="AlphaFoldDB" id="L9LC64"/>
<dbReference type="FunFam" id="1.25.40.10:FF:000308">
    <property type="entry name" value="Transmembrane and tetratricopeptide repeat-containing 1"/>
    <property type="match status" value="1"/>
</dbReference>
<dbReference type="Pfam" id="PF14559">
    <property type="entry name" value="TPR_19"/>
    <property type="match status" value="1"/>
</dbReference>
<dbReference type="PANTHER" id="PTHR44809:SF1">
    <property type="entry name" value="PROTEIN O-MANNOSYL-TRANSFERASE TMTC1"/>
    <property type="match status" value="1"/>
</dbReference>
<sequence>GAVALLAGASCLCYGRSLQGEFVHDDVWAIVNNPDVRAGAPLRWGIFTNDFWGKGMAENTSHKSYRPLCVLTFKLNIFLTGMDPFYFHAVNVILHCLVTLVLMYTCDKTVFKNRGLAFITALLFAVHPIHTEAVAGIVGRADVLAGLLFLLAFLSYNRSLDRCCAGECFPRTASPFFLLLSLFLGTCAMLVKETGITVFGVCLVYDLFALSHKQEKSSNGVVHQRSPQEPGSPQTSSLPTHPQQRENGKQQRFPHKGAWTGCHSPLPPEPKSSAFLVSPRAMWSLMRFLTYSYLLAFNVWLLLAPVTLCYDWQVGSIPLVETIWDVRNLATILLVLVMASLSLHCLAAFKRLEHKEVLVGLLFLVFPFIPASNLFFRVGFVVAERVLYMPSMGYCILVVHGLSKLCTWLNRCGATSLIVSTVLLLLLFSWKTVKQNDIWLSRESLFRSGVQTLPHNAKVHYNYANFLKDQGRNREAIYHYRTALKLYPRHASALNNLGTLTRDTAEAKMYYQRALQLHPQHNRALFNLGNLLKSQEKKEEAITLLKDSIKYGPEFADAYSSLASLLAEQERFKEAEEIYLAGIKNCPDSSDLHNNYGVFLVDSGSPEKAVAHYQEAIKLSPSHHVAMVNLGRLYRSLGENSMAEEWYKRALQVAHKAEILSPLGALYYNTGRYEEALQIYREAAALQPSQRELRLALAQVLAVMGQTKEAEKMTSRIVSEEAGCLECYRLLSAIYSKQEQHDQALDAIDKALQLKPKDPKVVSELFFTKGNQLREQNLLDKAFESYKAAVELNPDQAQAWMNMGGIQHIKGNYVSARAYYERALQLVPESKLLKENLAKLDRLEKRLQKVRREDQT</sequence>
<keyword evidence="11 20" id="KW-1133">Transmembrane helix</keyword>
<dbReference type="InterPro" id="IPR013105">
    <property type="entry name" value="TPR_2"/>
</dbReference>
<dbReference type="InterPro" id="IPR011990">
    <property type="entry name" value="TPR-like_helical_dom_sf"/>
</dbReference>
<keyword evidence="6" id="KW-0808">Transferase</keyword>
<dbReference type="EMBL" id="KB320405">
    <property type="protein sequence ID" value="ELW72506.1"/>
    <property type="molecule type" value="Genomic_DNA"/>
</dbReference>
<feature type="repeat" description="TPR" evidence="18">
    <location>
        <begin position="590"/>
        <end position="623"/>
    </location>
</feature>
<evidence type="ECO:0000256" key="20">
    <source>
        <dbReference type="SAM" id="Phobius"/>
    </source>
</evidence>
<dbReference type="SMART" id="SM00028">
    <property type="entry name" value="TPR"/>
    <property type="match status" value="11"/>
</dbReference>
<dbReference type="Pfam" id="PF07719">
    <property type="entry name" value="TPR_2"/>
    <property type="match status" value="1"/>
</dbReference>
<feature type="repeat" description="TPR" evidence="18">
    <location>
        <begin position="657"/>
        <end position="690"/>
    </location>
</feature>
<organism evidence="22 23">
    <name type="scientific">Tupaia chinensis</name>
    <name type="common">Chinese tree shrew</name>
    <name type="synonym">Tupaia belangeri chinensis</name>
    <dbReference type="NCBI Taxonomy" id="246437"/>
    <lineage>
        <taxon>Eukaryota</taxon>
        <taxon>Metazoa</taxon>
        <taxon>Chordata</taxon>
        <taxon>Craniata</taxon>
        <taxon>Vertebrata</taxon>
        <taxon>Euteleostomi</taxon>
        <taxon>Mammalia</taxon>
        <taxon>Eutheria</taxon>
        <taxon>Euarchontoglires</taxon>
        <taxon>Scandentia</taxon>
        <taxon>Tupaiidae</taxon>
        <taxon>Tupaia</taxon>
    </lineage>
</organism>
<dbReference type="Pfam" id="PF13432">
    <property type="entry name" value="TPR_16"/>
    <property type="match status" value="2"/>
</dbReference>
<dbReference type="PROSITE" id="PS50005">
    <property type="entry name" value="TPR"/>
    <property type="match status" value="7"/>
</dbReference>
<feature type="transmembrane region" description="Helical" evidence="20">
    <location>
        <begin position="412"/>
        <end position="430"/>
    </location>
</feature>
<dbReference type="Pfam" id="PF08409">
    <property type="entry name" value="TMTC_DUF1736"/>
    <property type="match status" value="1"/>
</dbReference>
<reference evidence="23" key="2">
    <citation type="journal article" date="2013" name="Nat. Commun.">
        <title>Genome of the Chinese tree shrew.</title>
        <authorList>
            <person name="Fan Y."/>
            <person name="Huang Z.Y."/>
            <person name="Cao C.C."/>
            <person name="Chen C.S."/>
            <person name="Chen Y.X."/>
            <person name="Fan D.D."/>
            <person name="He J."/>
            <person name="Hou H.L."/>
            <person name="Hu L."/>
            <person name="Hu X.T."/>
            <person name="Jiang X.T."/>
            <person name="Lai R."/>
            <person name="Lang Y.S."/>
            <person name="Liang B."/>
            <person name="Liao S.G."/>
            <person name="Mu D."/>
            <person name="Ma Y.Y."/>
            <person name="Niu Y.Y."/>
            <person name="Sun X.Q."/>
            <person name="Xia J.Q."/>
            <person name="Xiao J."/>
            <person name="Xiong Z.Q."/>
            <person name="Xu L."/>
            <person name="Yang L."/>
            <person name="Zhang Y."/>
            <person name="Zhao W."/>
            <person name="Zhao X.D."/>
            <person name="Zheng Y.T."/>
            <person name="Zhou J.M."/>
            <person name="Zhu Y.B."/>
            <person name="Zhang G.J."/>
            <person name="Wang J."/>
            <person name="Yao Y.G."/>
        </authorList>
    </citation>
    <scope>NUCLEOTIDE SEQUENCE [LARGE SCALE GENOMIC DNA]</scope>
</reference>
<feature type="repeat" description="TPR" evidence="18">
    <location>
        <begin position="797"/>
        <end position="830"/>
    </location>
</feature>
<evidence type="ECO:0000313" key="22">
    <source>
        <dbReference type="EMBL" id="ELW72506.1"/>
    </source>
</evidence>
<comment type="subunit">
    <text evidence="13">May interact with FAM168B.</text>
</comment>
<feature type="non-terminal residue" evidence="22">
    <location>
        <position position="1"/>
    </location>
</feature>
<accession>L9LC64</accession>
<dbReference type="STRING" id="246437.L9LC64"/>
<keyword evidence="8" id="KW-0677">Repeat</keyword>
<keyword evidence="10" id="KW-0256">Endoplasmic reticulum</keyword>
<comment type="function">
    <text evidence="14">Transfers mannosyl residues to the hydroxyl group of serine or threonine residues. The 4 members of the TMTC family are O-mannosyl-transferases dedicated primarily to the cadherin superfamily, each member seems to have a distinct role in decorating the cadherin domains with O-linked mannose glycans at specific regions. Also acts as O-mannosyl-transferase on other proteins such as PDIA3.</text>
</comment>
<evidence type="ECO:0000256" key="1">
    <source>
        <dbReference type="ARBA" id="ARBA00004141"/>
    </source>
</evidence>
<proteinExistence type="inferred from homology"/>